<dbReference type="PROSITE" id="PS50075">
    <property type="entry name" value="CARRIER"/>
    <property type="match status" value="1"/>
</dbReference>
<proteinExistence type="predicted"/>
<gene>
    <name evidence="5" type="ORF">QH73_0004535</name>
</gene>
<dbReference type="Gene3D" id="1.10.1200.10">
    <property type="entry name" value="ACP-like"/>
    <property type="match status" value="1"/>
</dbReference>
<sequence>MSHSAQTVRLDQSNLEADYVAPQNSTQTQLVEIWEQLLEITPVSIRDNFFEIGGDSLLAVRLFAQIEQTFGKSLSLSTLLQSPTVEQLASVLGETTSPSWSSLVPIQPNGSKPPFFCVHGNGANVLVFNELANHLGTEQPFYGLQARGVDGKEAALDRIEDMAAFYIQEMRTVQPEGPYFLGGFSSGGLVAYEIAQQLHAEGEEVAFLGLFDTFVPGSFPPVSIPERLARHWRNLFRLGAKYPLKMLRSAWLRVYNKNVCRLYQLFRINWLDWPYERKRRYIGICIRRAVKAYVPQVYPGQVTLFRASEPPMGWYYMGRDFPTPDDWYDRDPQYGWGNLVGELESHDVSGHHGSMLKEPHVAGLTEKLRASLDAALNTAELTGSNHVS</sequence>
<dbReference type="GO" id="GO:0005737">
    <property type="term" value="C:cytoplasm"/>
    <property type="evidence" value="ECO:0007669"/>
    <property type="project" value="TreeGrafter"/>
</dbReference>
<dbReference type="Pfam" id="PF00975">
    <property type="entry name" value="Thioesterase"/>
    <property type="match status" value="1"/>
</dbReference>
<dbReference type="SMART" id="SM00823">
    <property type="entry name" value="PKS_PP"/>
    <property type="match status" value="1"/>
</dbReference>
<dbReference type="InterPro" id="IPR036736">
    <property type="entry name" value="ACP-like_sf"/>
</dbReference>
<evidence type="ECO:0000259" key="4">
    <source>
        <dbReference type="PROSITE" id="PS50075"/>
    </source>
</evidence>
<name>A0A9X5E2M7_9CYAN</name>
<dbReference type="EMBL" id="JTJC03000001">
    <property type="protein sequence ID" value="NHC33937.1"/>
    <property type="molecule type" value="Genomic_DNA"/>
</dbReference>
<dbReference type="GO" id="GO:0031177">
    <property type="term" value="F:phosphopantetheine binding"/>
    <property type="evidence" value="ECO:0007669"/>
    <property type="project" value="InterPro"/>
</dbReference>
<evidence type="ECO:0000313" key="6">
    <source>
        <dbReference type="Proteomes" id="UP000031532"/>
    </source>
</evidence>
<dbReference type="AlphaFoldDB" id="A0A9X5E2M7"/>
<reference evidence="5 6" key="1">
    <citation type="journal article" date="2015" name="Genome Announc.">
        <title>Draft Genome Sequence of the Terrestrial Cyanobacterium Scytonema millei VB511283, Isolated from Eastern India.</title>
        <authorList>
            <person name="Sen D."/>
            <person name="Chandrababunaidu M.M."/>
            <person name="Singh D."/>
            <person name="Sanghi N."/>
            <person name="Ghorai A."/>
            <person name="Mishra G.P."/>
            <person name="Madduluri M."/>
            <person name="Adhikary S.P."/>
            <person name="Tripathy S."/>
        </authorList>
    </citation>
    <scope>NUCLEOTIDE SEQUENCE [LARGE SCALE GENOMIC DNA]</scope>
    <source>
        <strain evidence="5 6">VB511283</strain>
    </source>
</reference>
<protein>
    <submittedName>
        <fullName evidence="5">Alpha/beta fold hydrolase</fullName>
    </submittedName>
</protein>
<dbReference type="RefSeq" id="WP_039715407.1">
    <property type="nucleotide sequence ID" value="NZ_JTJC03000001.1"/>
</dbReference>
<comment type="cofactor">
    <cofactor evidence="1">
        <name>pantetheine 4'-phosphate</name>
        <dbReference type="ChEBI" id="CHEBI:47942"/>
    </cofactor>
</comment>
<feature type="domain" description="Carrier" evidence="4">
    <location>
        <begin position="21"/>
        <end position="96"/>
    </location>
</feature>
<evidence type="ECO:0000256" key="3">
    <source>
        <dbReference type="ARBA" id="ARBA00022553"/>
    </source>
</evidence>
<dbReference type="GO" id="GO:0016787">
    <property type="term" value="F:hydrolase activity"/>
    <property type="evidence" value="ECO:0007669"/>
    <property type="project" value="UniProtKB-KW"/>
</dbReference>
<dbReference type="InterPro" id="IPR009081">
    <property type="entry name" value="PP-bd_ACP"/>
</dbReference>
<dbReference type="SUPFAM" id="SSF47336">
    <property type="entry name" value="ACP-like"/>
    <property type="match status" value="1"/>
</dbReference>
<keyword evidence="6" id="KW-1185">Reference proteome</keyword>
<dbReference type="OrthoDB" id="504230at2"/>
<keyword evidence="3" id="KW-0597">Phosphoprotein</keyword>
<dbReference type="InterPro" id="IPR029058">
    <property type="entry name" value="AB_hydrolase_fold"/>
</dbReference>
<keyword evidence="2" id="KW-0596">Phosphopantetheine</keyword>
<accession>A0A9X5E2M7</accession>
<evidence type="ECO:0000313" key="5">
    <source>
        <dbReference type="EMBL" id="NHC33937.1"/>
    </source>
</evidence>
<keyword evidence="5" id="KW-0378">Hydrolase</keyword>
<dbReference type="GO" id="GO:0044550">
    <property type="term" value="P:secondary metabolite biosynthetic process"/>
    <property type="evidence" value="ECO:0007669"/>
    <property type="project" value="TreeGrafter"/>
</dbReference>
<dbReference type="Pfam" id="PF00550">
    <property type="entry name" value="PP-binding"/>
    <property type="match status" value="1"/>
</dbReference>
<dbReference type="FunFam" id="1.10.1200.10:FF:000005">
    <property type="entry name" value="Nonribosomal peptide synthetase 1"/>
    <property type="match status" value="1"/>
</dbReference>
<dbReference type="Gene3D" id="3.40.50.1820">
    <property type="entry name" value="alpha/beta hydrolase"/>
    <property type="match status" value="1"/>
</dbReference>
<dbReference type="InterPro" id="IPR020806">
    <property type="entry name" value="PKS_PP-bd"/>
</dbReference>
<dbReference type="PANTHER" id="PTHR45527:SF1">
    <property type="entry name" value="FATTY ACID SYNTHASE"/>
    <property type="match status" value="1"/>
</dbReference>
<evidence type="ECO:0000256" key="2">
    <source>
        <dbReference type="ARBA" id="ARBA00022450"/>
    </source>
</evidence>
<dbReference type="Proteomes" id="UP000031532">
    <property type="component" value="Unassembled WGS sequence"/>
</dbReference>
<dbReference type="PANTHER" id="PTHR45527">
    <property type="entry name" value="NONRIBOSOMAL PEPTIDE SYNTHETASE"/>
    <property type="match status" value="1"/>
</dbReference>
<dbReference type="GO" id="GO:0043041">
    <property type="term" value="P:amino acid activation for nonribosomal peptide biosynthetic process"/>
    <property type="evidence" value="ECO:0007669"/>
    <property type="project" value="TreeGrafter"/>
</dbReference>
<dbReference type="SUPFAM" id="SSF53474">
    <property type="entry name" value="alpha/beta-Hydrolases"/>
    <property type="match status" value="1"/>
</dbReference>
<evidence type="ECO:0000256" key="1">
    <source>
        <dbReference type="ARBA" id="ARBA00001957"/>
    </source>
</evidence>
<comment type="caution">
    <text evidence="5">The sequence shown here is derived from an EMBL/GenBank/DDBJ whole genome shotgun (WGS) entry which is preliminary data.</text>
</comment>
<organism evidence="5 6">
    <name type="scientific">Scytonema millei VB511283</name>
    <dbReference type="NCBI Taxonomy" id="1245923"/>
    <lineage>
        <taxon>Bacteria</taxon>
        <taxon>Bacillati</taxon>
        <taxon>Cyanobacteriota</taxon>
        <taxon>Cyanophyceae</taxon>
        <taxon>Nostocales</taxon>
        <taxon>Scytonemataceae</taxon>
        <taxon>Scytonema</taxon>
    </lineage>
</organism>
<dbReference type="InterPro" id="IPR001031">
    <property type="entry name" value="Thioesterase"/>
</dbReference>